<dbReference type="GO" id="GO:0022841">
    <property type="term" value="F:potassium ion leak channel activity"/>
    <property type="evidence" value="ECO:0007669"/>
    <property type="project" value="TreeGrafter"/>
</dbReference>
<feature type="transmembrane region" description="Helical" evidence="9">
    <location>
        <begin position="256"/>
        <end position="274"/>
    </location>
</feature>
<dbReference type="AlphaFoldDB" id="A0A8H6F3N2"/>
<dbReference type="Pfam" id="PF07885">
    <property type="entry name" value="Ion_trans_2"/>
    <property type="match status" value="1"/>
</dbReference>
<dbReference type="EMBL" id="JABWAD010000028">
    <property type="protein sequence ID" value="KAF6070063.1"/>
    <property type="molecule type" value="Genomic_DNA"/>
</dbReference>
<feature type="domain" description="Potassium channel" evidence="10">
    <location>
        <begin position="240"/>
        <end position="300"/>
    </location>
</feature>
<comment type="caution">
    <text evidence="11">The sequence shown here is derived from an EMBL/GenBank/DDBJ whole genome shotgun (WGS) entry which is preliminary data.</text>
</comment>
<evidence type="ECO:0000256" key="1">
    <source>
        <dbReference type="ARBA" id="ARBA00004141"/>
    </source>
</evidence>
<feature type="transmembrane region" description="Helical" evidence="9">
    <location>
        <begin position="230"/>
        <end position="249"/>
    </location>
</feature>
<dbReference type="PANTHER" id="PTHR11003">
    <property type="entry name" value="POTASSIUM CHANNEL, SUBFAMILY K"/>
    <property type="match status" value="1"/>
</dbReference>
<evidence type="ECO:0000313" key="11">
    <source>
        <dbReference type="EMBL" id="KAF6070063.1"/>
    </source>
</evidence>
<gene>
    <name evidence="11" type="ORF">FOB64_002757</name>
</gene>
<feature type="transmembrane region" description="Helical" evidence="9">
    <location>
        <begin position="280"/>
        <end position="299"/>
    </location>
</feature>
<evidence type="ECO:0000259" key="10">
    <source>
        <dbReference type="Pfam" id="PF07885"/>
    </source>
</evidence>
<proteinExistence type="predicted"/>
<feature type="compositionally biased region" description="Polar residues" evidence="8">
    <location>
        <begin position="366"/>
        <end position="375"/>
    </location>
</feature>
<evidence type="ECO:0000313" key="12">
    <source>
        <dbReference type="Proteomes" id="UP000536275"/>
    </source>
</evidence>
<dbReference type="GO" id="GO:0005886">
    <property type="term" value="C:plasma membrane"/>
    <property type="evidence" value="ECO:0007669"/>
    <property type="project" value="TreeGrafter"/>
</dbReference>
<evidence type="ECO:0000256" key="7">
    <source>
        <dbReference type="ARBA" id="ARBA00023303"/>
    </source>
</evidence>
<evidence type="ECO:0000256" key="5">
    <source>
        <dbReference type="ARBA" id="ARBA00023065"/>
    </source>
</evidence>
<evidence type="ECO:0000256" key="9">
    <source>
        <dbReference type="SAM" id="Phobius"/>
    </source>
</evidence>
<dbReference type="Gene3D" id="1.10.287.70">
    <property type="match status" value="1"/>
</dbReference>
<dbReference type="GO" id="GO:0030322">
    <property type="term" value="P:stabilization of membrane potential"/>
    <property type="evidence" value="ECO:0007669"/>
    <property type="project" value="TreeGrafter"/>
</dbReference>
<keyword evidence="7" id="KW-0407">Ion channel</keyword>
<keyword evidence="6 9" id="KW-0472">Membrane</keyword>
<evidence type="ECO:0000256" key="4">
    <source>
        <dbReference type="ARBA" id="ARBA00022989"/>
    </source>
</evidence>
<dbReference type="SUPFAM" id="SSF81324">
    <property type="entry name" value="Voltage-gated potassium channels"/>
    <property type="match status" value="1"/>
</dbReference>
<reference evidence="11 12" key="1">
    <citation type="submission" date="2020-03" db="EMBL/GenBank/DDBJ databases">
        <title>FDA dAtabase for Regulatory Grade micrObial Sequences (FDA-ARGOS): Supporting development and validation of Infectious Disease Dx tests.</title>
        <authorList>
            <person name="Campos J."/>
            <person name="Goldberg B."/>
            <person name="Tallon L."/>
            <person name="Sadzewicz L."/>
            <person name="Vavikolanu K."/>
            <person name="Mehta A."/>
            <person name="Aluvathingal J."/>
            <person name="Nadendla S."/>
            <person name="Nandy P."/>
            <person name="Geyer C."/>
            <person name="Yan Y."/>
            <person name="Sichtig H."/>
        </authorList>
    </citation>
    <scope>NUCLEOTIDE SEQUENCE [LARGE SCALE GENOMIC DNA]</scope>
    <source>
        <strain evidence="11 12">FDAARGOS_656</strain>
    </source>
</reference>
<name>A0A8H6F3N2_CANAX</name>
<feature type="transmembrane region" description="Helical" evidence="9">
    <location>
        <begin position="112"/>
        <end position="142"/>
    </location>
</feature>
<protein>
    <submittedName>
        <fullName evidence="11">Ion channel family protein</fullName>
    </submittedName>
</protein>
<dbReference type="PANTHER" id="PTHR11003:SF345">
    <property type="entry name" value="TWIK FAMILY OF POTASSIUM CHANNELS PROTEIN 18"/>
    <property type="match status" value="1"/>
</dbReference>
<keyword evidence="2" id="KW-0813">Transport</keyword>
<comment type="subcellular location">
    <subcellularLocation>
        <location evidence="1">Membrane</location>
        <topology evidence="1">Multi-pass membrane protein</topology>
    </subcellularLocation>
</comment>
<evidence type="ECO:0000256" key="8">
    <source>
        <dbReference type="SAM" id="MobiDB-lite"/>
    </source>
</evidence>
<dbReference type="Proteomes" id="UP000536275">
    <property type="component" value="Unassembled WGS sequence"/>
</dbReference>
<accession>A0A8H6F3N2</accession>
<keyword evidence="4 9" id="KW-1133">Transmembrane helix</keyword>
<evidence type="ECO:0000256" key="6">
    <source>
        <dbReference type="ARBA" id="ARBA00023136"/>
    </source>
</evidence>
<feature type="region of interest" description="Disordered" evidence="8">
    <location>
        <begin position="346"/>
        <end position="388"/>
    </location>
</feature>
<keyword evidence="5" id="KW-0406">Ion transport</keyword>
<keyword evidence="3 9" id="KW-0812">Transmembrane</keyword>
<organism evidence="11 12">
    <name type="scientific">Candida albicans</name>
    <name type="common">Yeast</name>
    <dbReference type="NCBI Taxonomy" id="5476"/>
    <lineage>
        <taxon>Eukaryota</taxon>
        <taxon>Fungi</taxon>
        <taxon>Dikarya</taxon>
        <taxon>Ascomycota</taxon>
        <taxon>Saccharomycotina</taxon>
        <taxon>Pichiomycetes</taxon>
        <taxon>Debaryomycetaceae</taxon>
        <taxon>Candida/Lodderomyces clade</taxon>
        <taxon>Candida</taxon>
    </lineage>
</organism>
<feature type="transmembrane region" description="Helical" evidence="9">
    <location>
        <begin position="195"/>
        <end position="214"/>
    </location>
</feature>
<feature type="transmembrane region" description="Helical" evidence="9">
    <location>
        <begin position="162"/>
        <end position="183"/>
    </location>
</feature>
<dbReference type="InterPro" id="IPR003280">
    <property type="entry name" value="2pore_dom_K_chnl"/>
</dbReference>
<evidence type="ECO:0000256" key="2">
    <source>
        <dbReference type="ARBA" id="ARBA00022448"/>
    </source>
</evidence>
<evidence type="ECO:0000256" key="3">
    <source>
        <dbReference type="ARBA" id="ARBA00022692"/>
    </source>
</evidence>
<dbReference type="InterPro" id="IPR013099">
    <property type="entry name" value="K_chnl_dom"/>
</dbReference>
<sequence length="524" mass="58710">MGFHAPLNGSSKNSKSSAFASFDSASVMQIVNKAKDKIVPDAQFHQTITDQGIRHYQEKLSPLLQNSYHGANVNTNKQDSSPMKSPVTLQHALNVRLESILSLNVRPGEPFFVLWFLISSYFPLIAACLGPLANMISIVALVEHWKVDIITRKNVPDIPKVVVMNAVSLALGLIGNISLLMNFSRSVKYLVSQSVSIIAWLCASALLAAALFVTNREFGGENPKYVPSEGFYFAAFTSVIGAFTMGSLIDDISYGSALYYCIVSFLTIGLGDILPETSGAKVAVLVFSLGGCLVSTWMFSTKEEYRDLKWKKKKLQEDQEDQLTVNSEAVRSSELDEDLDLAKMEQEASLEADNPNEDVKVKDNDTCITNSGNSNMRKDQENNSYSERSVCKSEKQNFDIERIRQKIASKKQVHEMLIDYLEKMKPLIGDSIESPNRKYSYKQWKGAYDGFWLSESSPLRLPLKEPNYLILKIYFEIEMMLRGLVDMEIEDLKTLTIQDVSNELSSSSSTDIKFARTIKFDDDK</sequence>
<dbReference type="GO" id="GO:0015271">
    <property type="term" value="F:outward rectifier potassium channel activity"/>
    <property type="evidence" value="ECO:0007669"/>
    <property type="project" value="TreeGrafter"/>
</dbReference>